<dbReference type="InterPro" id="IPR000182">
    <property type="entry name" value="GNAT_dom"/>
</dbReference>
<dbReference type="PANTHER" id="PTHR43420:SF12">
    <property type="entry name" value="N-ACETYLTRANSFERASE DOMAIN-CONTAINING PROTEIN"/>
    <property type="match status" value="1"/>
</dbReference>
<dbReference type="Proteomes" id="UP001271769">
    <property type="component" value="Unassembled WGS sequence"/>
</dbReference>
<feature type="domain" description="N-acetyltransferase" evidence="3">
    <location>
        <begin position="8"/>
        <end position="155"/>
    </location>
</feature>
<accession>A0ABU5DZD9</accession>
<protein>
    <submittedName>
        <fullName evidence="4">GNAT family N-acetyltransferase</fullName>
        <ecNumber evidence="4">2.3.1.-</ecNumber>
    </submittedName>
</protein>
<dbReference type="SUPFAM" id="SSF55729">
    <property type="entry name" value="Acyl-CoA N-acyltransferases (Nat)"/>
    <property type="match status" value="1"/>
</dbReference>
<evidence type="ECO:0000313" key="5">
    <source>
        <dbReference type="Proteomes" id="UP001271769"/>
    </source>
</evidence>
<evidence type="ECO:0000256" key="1">
    <source>
        <dbReference type="ARBA" id="ARBA00022679"/>
    </source>
</evidence>
<dbReference type="EMBL" id="JAXCLX010000001">
    <property type="protein sequence ID" value="MDY0871998.1"/>
    <property type="molecule type" value="Genomic_DNA"/>
</dbReference>
<evidence type="ECO:0000256" key="2">
    <source>
        <dbReference type="ARBA" id="ARBA00023315"/>
    </source>
</evidence>
<dbReference type="Pfam" id="PF00583">
    <property type="entry name" value="Acetyltransf_1"/>
    <property type="match status" value="1"/>
</dbReference>
<dbReference type="EC" id="2.3.1.-" evidence="4"/>
<keyword evidence="5" id="KW-1185">Reference proteome</keyword>
<dbReference type="InterPro" id="IPR050680">
    <property type="entry name" value="YpeA/RimI_acetyltransf"/>
</dbReference>
<evidence type="ECO:0000259" key="3">
    <source>
        <dbReference type="PROSITE" id="PS51186"/>
    </source>
</evidence>
<keyword evidence="1 4" id="KW-0808">Transferase</keyword>
<comment type="caution">
    <text evidence="4">The sequence shown here is derived from an EMBL/GenBank/DDBJ whole genome shotgun (WGS) entry which is preliminary data.</text>
</comment>
<dbReference type="GO" id="GO:0016746">
    <property type="term" value="F:acyltransferase activity"/>
    <property type="evidence" value="ECO:0007669"/>
    <property type="project" value="UniProtKB-KW"/>
</dbReference>
<dbReference type="InterPro" id="IPR016181">
    <property type="entry name" value="Acyl_CoA_acyltransferase"/>
</dbReference>
<reference evidence="4 5" key="1">
    <citation type="journal article" date="2013" name="Antonie Van Leeuwenhoek">
        <title>Dongia rigui sp. nov., isolated from freshwater of a large wetland in Korea.</title>
        <authorList>
            <person name="Baik K.S."/>
            <person name="Hwang Y.M."/>
            <person name="Choi J.S."/>
            <person name="Kwon J."/>
            <person name="Seong C.N."/>
        </authorList>
    </citation>
    <scope>NUCLEOTIDE SEQUENCE [LARGE SCALE GENOMIC DNA]</scope>
    <source>
        <strain evidence="4 5">04SU4-P</strain>
    </source>
</reference>
<organism evidence="4 5">
    <name type="scientific">Dongia rigui</name>
    <dbReference type="NCBI Taxonomy" id="940149"/>
    <lineage>
        <taxon>Bacteria</taxon>
        <taxon>Pseudomonadati</taxon>
        <taxon>Pseudomonadota</taxon>
        <taxon>Alphaproteobacteria</taxon>
        <taxon>Rhodospirillales</taxon>
        <taxon>Dongiaceae</taxon>
        <taxon>Dongia</taxon>
    </lineage>
</organism>
<keyword evidence="2 4" id="KW-0012">Acyltransferase</keyword>
<dbReference type="RefSeq" id="WP_320500418.1">
    <property type="nucleotide sequence ID" value="NZ_JAXCLX010000001.1"/>
</dbReference>
<name>A0ABU5DZD9_9PROT</name>
<dbReference type="Gene3D" id="3.40.630.30">
    <property type="match status" value="1"/>
</dbReference>
<proteinExistence type="predicted"/>
<dbReference type="PANTHER" id="PTHR43420">
    <property type="entry name" value="ACETYLTRANSFERASE"/>
    <property type="match status" value="1"/>
</dbReference>
<evidence type="ECO:0000313" key="4">
    <source>
        <dbReference type="EMBL" id="MDY0871998.1"/>
    </source>
</evidence>
<sequence length="165" mass="17544">MTADRTGPVLQPIGPFDVDLLAELHHRCFTAIWDRPWNAKSFADVLAMPGAAGQILSVGDAPVGFGITLQAVDEVDVLLIGVLPEARGAGLGPMLLDSLLSAAASRGAARALLEVAAENRAAIATYTKVGFTICGRRKQYYPGPTDAILYERALNSCRIDDKSHQ</sequence>
<gene>
    <name evidence="4" type="ORF">SMD31_08690</name>
</gene>
<dbReference type="PROSITE" id="PS51186">
    <property type="entry name" value="GNAT"/>
    <property type="match status" value="1"/>
</dbReference>